<sequence length="70" mass="7858">MRIAFKTEINPNNKQQTAFIRHAGTARHAWNWGLSITLGILEHNKANPNKKIKFPTGIDLPKIAAHAPTF</sequence>
<evidence type="ECO:0000259" key="1">
    <source>
        <dbReference type="Pfam" id="PF12323"/>
    </source>
</evidence>
<protein>
    <recommendedName>
        <fullName evidence="1">Transposase putative helix-turn-helix domain-containing protein</fullName>
    </recommendedName>
</protein>
<dbReference type="OrthoDB" id="443538at2"/>
<name>A0A0F5YKU3_9CYAN</name>
<dbReference type="AlphaFoldDB" id="A0A0F5YKU3"/>
<evidence type="ECO:0000313" key="2">
    <source>
        <dbReference type="EMBL" id="KKD39383.1"/>
    </source>
</evidence>
<dbReference type="RefSeq" id="WP_046277201.1">
    <property type="nucleotide sequence ID" value="NZ_LATL02000045.1"/>
</dbReference>
<dbReference type="EMBL" id="LATL02000045">
    <property type="protein sequence ID" value="KKD39383.1"/>
    <property type="molecule type" value="Genomic_DNA"/>
</dbReference>
<gene>
    <name evidence="2" type="ORF">WN50_03945</name>
</gene>
<accession>A0A0F5YKU3</accession>
<reference evidence="2 3" key="1">
    <citation type="submission" date="2015-06" db="EMBL/GenBank/DDBJ databases">
        <title>Draft genome assembly of filamentous brackish cyanobacterium Limnoraphis robusta strain CS-951.</title>
        <authorList>
            <person name="Willis A."/>
            <person name="Parks M."/>
            <person name="Burford M.A."/>
        </authorList>
    </citation>
    <scope>NUCLEOTIDE SEQUENCE [LARGE SCALE GENOMIC DNA]</scope>
    <source>
        <strain evidence="2 3">CS-951</strain>
    </source>
</reference>
<dbReference type="Proteomes" id="UP000033607">
    <property type="component" value="Unassembled WGS sequence"/>
</dbReference>
<comment type="caution">
    <text evidence="2">The sequence shown here is derived from an EMBL/GenBank/DDBJ whole genome shotgun (WGS) entry which is preliminary data.</text>
</comment>
<dbReference type="Pfam" id="PF12323">
    <property type="entry name" value="HTH_OrfB_IS605"/>
    <property type="match status" value="1"/>
</dbReference>
<evidence type="ECO:0000313" key="3">
    <source>
        <dbReference type="Proteomes" id="UP000033607"/>
    </source>
</evidence>
<dbReference type="InterPro" id="IPR021027">
    <property type="entry name" value="Transposase_put_HTH"/>
</dbReference>
<proteinExistence type="predicted"/>
<feature type="domain" description="Transposase putative helix-turn-helix" evidence="1">
    <location>
        <begin position="1"/>
        <end position="37"/>
    </location>
</feature>
<organism evidence="2 3">
    <name type="scientific">Limnoraphis robusta CS-951</name>
    <dbReference type="NCBI Taxonomy" id="1637645"/>
    <lineage>
        <taxon>Bacteria</taxon>
        <taxon>Bacillati</taxon>
        <taxon>Cyanobacteriota</taxon>
        <taxon>Cyanophyceae</taxon>
        <taxon>Oscillatoriophycideae</taxon>
        <taxon>Oscillatoriales</taxon>
        <taxon>Sirenicapillariaceae</taxon>
        <taxon>Limnoraphis</taxon>
    </lineage>
</organism>